<dbReference type="OrthoDB" id="3173670at2759"/>
<protein>
    <submittedName>
        <fullName evidence="2">Uncharacterized protein</fullName>
    </submittedName>
</protein>
<dbReference type="EMBL" id="KB468113">
    <property type="protein sequence ID" value="PCH40990.1"/>
    <property type="molecule type" value="Genomic_DNA"/>
</dbReference>
<proteinExistence type="predicted"/>
<feature type="region of interest" description="Disordered" evidence="1">
    <location>
        <begin position="78"/>
        <end position="101"/>
    </location>
</feature>
<dbReference type="OMA" id="IEDDEAW"/>
<gene>
    <name evidence="2" type="ORF">WOLCODRAFT_137118</name>
</gene>
<dbReference type="Proteomes" id="UP000218811">
    <property type="component" value="Unassembled WGS sequence"/>
</dbReference>
<evidence type="ECO:0000313" key="2">
    <source>
        <dbReference type="EMBL" id="PCH40990.1"/>
    </source>
</evidence>
<reference evidence="2 3" key="1">
    <citation type="journal article" date="2012" name="Science">
        <title>The Paleozoic origin of enzymatic lignin decomposition reconstructed from 31 fungal genomes.</title>
        <authorList>
            <person name="Floudas D."/>
            <person name="Binder M."/>
            <person name="Riley R."/>
            <person name="Barry K."/>
            <person name="Blanchette R.A."/>
            <person name="Henrissat B."/>
            <person name="Martinez A.T."/>
            <person name="Otillar R."/>
            <person name="Spatafora J.W."/>
            <person name="Yadav J.S."/>
            <person name="Aerts A."/>
            <person name="Benoit I."/>
            <person name="Boyd A."/>
            <person name="Carlson A."/>
            <person name="Copeland A."/>
            <person name="Coutinho P.M."/>
            <person name="de Vries R.P."/>
            <person name="Ferreira P."/>
            <person name="Findley K."/>
            <person name="Foster B."/>
            <person name="Gaskell J."/>
            <person name="Glotzer D."/>
            <person name="Gorecki P."/>
            <person name="Heitman J."/>
            <person name="Hesse C."/>
            <person name="Hori C."/>
            <person name="Igarashi K."/>
            <person name="Jurgens J.A."/>
            <person name="Kallen N."/>
            <person name="Kersten P."/>
            <person name="Kohler A."/>
            <person name="Kuees U."/>
            <person name="Kumar T.K.A."/>
            <person name="Kuo A."/>
            <person name="LaButti K."/>
            <person name="Larrondo L.F."/>
            <person name="Lindquist E."/>
            <person name="Ling A."/>
            <person name="Lombard V."/>
            <person name="Lucas S."/>
            <person name="Lundell T."/>
            <person name="Martin R."/>
            <person name="McLaughlin D.J."/>
            <person name="Morgenstern I."/>
            <person name="Morin E."/>
            <person name="Murat C."/>
            <person name="Nagy L.G."/>
            <person name="Nolan M."/>
            <person name="Ohm R.A."/>
            <person name="Patyshakuliyeva A."/>
            <person name="Rokas A."/>
            <person name="Ruiz-Duenas F.J."/>
            <person name="Sabat G."/>
            <person name="Salamov A."/>
            <person name="Samejima M."/>
            <person name="Schmutz J."/>
            <person name="Slot J.C."/>
            <person name="St John F."/>
            <person name="Stenlid J."/>
            <person name="Sun H."/>
            <person name="Sun S."/>
            <person name="Syed K."/>
            <person name="Tsang A."/>
            <person name="Wiebenga A."/>
            <person name="Young D."/>
            <person name="Pisabarro A."/>
            <person name="Eastwood D.C."/>
            <person name="Martin F."/>
            <person name="Cullen D."/>
            <person name="Grigoriev I.V."/>
            <person name="Hibbett D.S."/>
        </authorList>
    </citation>
    <scope>NUCLEOTIDE SEQUENCE [LARGE SCALE GENOMIC DNA]</scope>
    <source>
        <strain evidence="2 3">MD-104</strain>
    </source>
</reference>
<organism evidence="2 3">
    <name type="scientific">Wolfiporia cocos (strain MD-104)</name>
    <name type="common">Brown rot fungus</name>
    <dbReference type="NCBI Taxonomy" id="742152"/>
    <lineage>
        <taxon>Eukaryota</taxon>
        <taxon>Fungi</taxon>
        <taxon>Dikarya</taxon>
        <taxon>Basidiomycota</taxon>
        <taxon>Agaricomycotina</taxon>
        <taxon>Agaricomycetes</taxon>
        <taxon>Polyporales</taxon>
        <taxon>Phaeolaceae</taxon>
        <taxon>Wolfiporia</taxon>
    </lineage>
</organism>
<evidence type="ECO:0000256" key="1">
    <source>
        <dbReference type="SAM" id="MobiDB-lite"/>
    </source>
</evidence>
<accession>A0A2H3JFK5</accession>
<keyword evidence="3" id="KW-1185">Reference proteome</keyword>
<sequence>MTIEDDEAWTVPRVAGLDDFELCRSVKERGRPTGRYELLDSSAVVKTSVANWEHIFVQFRDTDGELLPVKVLVAPVQDEEDDEAELAAARKGKRKAPPESE</sequence>
<dbReference type="AlphaFoldDB" id="A0A2H3JFK5"/>
<name>A0A2H3JFK5_WOLCO</name>
<evidence type="ECO:0000313" key="3">
    <source>
        <dbReference type="Proteomes" id="UP000218811"/>
    </source>
</evidence>